<reference evidence="2 3" key="1">
    <citation type="submission" date="2019-10" db="EMBL/GenBank/DDBJ databases">
        <title>Characterization of the phylogenetic diversity of two novel species belonging to the genus Bifidobacterium: Bifidobacterium cebidarum sp. nov. and Bifidobacterium leontopitheci sp. nov.</title>
        <authorList>
            <person name="Lugli G.A."/>
            <person name="Duranti S."/>
            <person name="Milani C."/>
            <person name="Turroni F."/>
            <person name="Ventura M."/>
        </authorList>
    </citation>
    <scope>NUCLEOTIDE SEQUENCE [LARGE SCALE GENOMIC DNA]</scope>
    <source>
        <strain evidence="2 3">DSM 100688</strain>
    </source>
</reference>
<organism evidence="2 3">
    <name type="scientific">Bifidobacterium ramosum</name>
    <dbReference type="NCBI Taxonomy" id="1798158"/>
    <lineage>
        <taxon>Bacteria</taxon>
        <taxon>Bacillati</taxon>
        <taxon>Actinomycetota</taxon>
        <taxon>Actinomycetes</taxon>
        <taxon>Bifidobacteriales</taxon>
        <taxon>Bifidobacteriaceae</taxon>
        <taxon>Bifidobacterium</taxon>
    </lineage>
</organism>
<dbReference type="EMBL" id="WBSM01000007">
    <property type="protein sequence ID" value="KAB8287570.1"/>
    <property type="molecule type" value="Genomic_DNA"/>
</dbReference>
<feature type="compositionally biased region" description="Acidic residues" evidence="1">
    <location>
        <begin position="14"/>
        <end position="31"/>
    </location>
</feature>
<evidence type="ECO:0000256" key="1">
    <source>
        <dbReference type="SAM" id="MobiDB-lite"/>
    </source>
</evidence>
<sequence>MSDDLRGRGTGGDDSGDDFSVPDEFNPDDFDMGGADDTHGAGTHDVNGAHDENGSNDAHGSGGTSFSDEELEAALAGFEQEFNDAGNGDSGSADAPDSSAADVRDDGISDGDGSDSGDHGNHDDLSAQFEDELAGLLGNKAKAAVIITRIASARLLAALCQLSDISADCIGSPDGAIAVLRNLDGDGPEAAARDITIVVSGLTVVLAVNRADKLEATMYLQGKPEQTFAPPILFSATPPFVEDLMLGISSLDDLKRQGTKTIASASMDRDQALAVLAEHTKTGRGGTNDD</sequence>
<dbReference type="Proteomes" id="UP000482084">
    <property type="component" value="Unassembled WGS sequence"/>
</dbReference>
<gene>
    <name evidence="2" type="ORF">DSM100688_1356</name>
</gene>
<feature type="compositionally biased region" description="Basic and acidic residues" evidence="1">
    <location>
        <begin position="116"/>
        <end position="125"/>
    </location>
</feature>
<feature type="compositionally biased region" description="Low complexity" evidence="1">
    <location>
        <begin position="84"/>
        <end position="101"/>
    </location>
</feature>
<evidence type="ECO:0000313" key="3">
    <source>
        <dbReference type="Proteomes" id="UP000482084"/>
    </source>
</evidence>
<keyword evidence="3" id="KW-1185">Reference proteome</keyword>
<protein>
    <submittedName>
        <fullName evidence="2">Uncharacterized protein</fullName>
    </submittedName>
</protein>
<accession>A0A6L4WZH9</accession>
<evidence type="ECO:0000313" key="2">
    <source>
        <dbReference type="EMBL" id="KAB8287570.1"/>
    </source>
</evidence>
<comment type="caution">
    <text evidence="2">The sequence shown here is derived from an EMBL/GenBank/DDBJ whole genome shotgun (WGS) entry which is preliminary data.</text>
</comment>
<feature type="region of interest" description="Disordered" evidence="1">
    <location>
        <begin position="1"/>
        <end position="125"/>
    </location>
</feature>
<proteinExistence type="predicted"/>
<dbReference type="AlphaFoldDB" id="A0A6L4WZH9"/>
<name>A0A6L4WZH9_9BIFI</name>